<keyword evidence="2" id="KW-0472">Membrane</keyword>
<feature type="transmembrane region" description="Helical" evidence="2">
    <location>
        <begin position="6"/>
        <end position="23"/>
    </location>
</feature>
<dbReference type="PANTHER" id="PTHR40448">
    <property type="entry name" value="TWO-COMPONENT SENSOR HISTIDINE KINASE"/>
    <property type="match status" value="1"/>
</dbReference>
<keyword evidence="5" id="KW-1185">Reference proteome</keyword>
<evidence type="ECO:0000256" key="2">
    <source>
        <dbReference type="SAM" id="Phobius"/>
    </source>
</evidence>
<gene>
    <name evidence="4" type="ORF">DHL47_02590</name>
</gene>
<dbReference type="EMBL" id="QFAY01000004">
    <property type="protein sequence ID" value="MBP2620235.1"/>
    <property type="molecule type" value="Genomic_DNA"/>
</dbReference>
<dbReference type="InterPro" id="IPR036890">
    <property type="entry name" value="HATPase_C_sf"/>
</dbReference>
<keyword evidence="4" id="KW-0067">ATP-binding</keyword>
<reference evidence="4 5" key="1">
    <citation type="submission" date="2018-05" db="EMBL/GenBank/DDBJ databases">
        <title>Draft genome sequence of Streptococcus panodentis CCUG 70867T.</title>
        <authorList>
            <person name="Salva-Serra F."/>
            <person name="Mendez V."/>
            <person name="Jaen-Luchoro D."/>
            <person name="Gonzales-Siles L."/>
            <person name="Karlsson R."/>
            <person name="Engstrom-Jakobsson H."/>
            <person name="Busquets A."/>
            <person name="Gomila M."/>
            <person name="Pineiro-Iglesias B."/>
            <person name="Bennasar-Figueras A."/>
            <person name="Seeger M."/>
            <person name="Moore E."/>
        </authorList>
    </citation>
    <scope>NUCLEOTIDE SEQUENCE [LARGE SCALE GENOMIC DNA]</scope>
    <source>
        <strain evidence="4 5">CCUG 70867</strain>
    </source>
</reference>
<keyword evidence="4" id="KW-0547">Nucleotide-binding</keyword>
<dbReference type="CDD" id="cd16935">
    <property type="entry name" value="HATPase_AgrC-ComD-like"/>
    <property type="match status" value="1"/>
</dbReference>
<evidence type="ECO:0000256" key="1">
    <source>
        <dbReference type="SAM" id="Coils"/>
    </source>
</evidence>
<evidence type="ECO:0000259" key="3">
    <source>
        <dbReference type="Pfam" id="PF14501"/>
    </source>
</evidence>
<comment type="caution">
    <text evidence="4">The sequence shown here is derived from an EMBL/GenBank/DDBJ whole genome shotgun (WGS) entry which is preliminary data.</text>
</comment>
<feature type="transmembrane region" description="Helical" evidence="2">
    <location>
        <begin position="92"/>
        <end position="117"/>
    </location>
</feature>
<accession>A0ABS5AUS9</accession>
<keyword evidence="2" id="KW-1133">Transmembrane helix</keyword>
<evidence type="ECO:0000313" key="4">
    <source>
        <dbReference type="EMBL" id="MBP2620235.1"/>
    </source>
</evidence>
<dbReference type="Gene3D" id="3.30.565.10">
    <property type="entry name" value="Histidine kinase-like ATPase, C-terminal domain"/>
    <property type="match status" value="1"/>
</dbReference>
<dbReference type="PANTHER" id="PTHR40448:SF1">
    <property type="entry name" value="TWO-COMPONENT SENSOR HISTIDINE KINASE"/>
    <property type="match status" value="1"/>
</dbReference>
<sequence>MSLSIFWMIVYPFINVAAFLFTAKEICKVKYPFILAAVCLGFEIVIPFIIAFAGSVFSFSSQIPTYIVVLFHPLFLYWYFSKVENVKKYLSIFLAFFLYLAVNASNTFFAVIVSSVLQDDFVAHHFGLFLTIVHVTALIFMVKLISLFDFRIIYLKDSNFKSQVLLTSSVYAGNYLVLNISHWLSHIKYFNSFSGMVATICFLTFLSTMLIFKESREKYEKEEQIRQRELEQLQLQKYTDEIVALYNEIKGFRHDYAGMLTSMRMAIQTGDIEEIDRIYQEVLLDANLNLRSDKYTIFDLNNVGDSALKSVMAETFFKAREHSIDLTFEVKDAVDRLPIRLLDIVRIASILLNNAIESAIESYDKFVHVSLVQLDSKIIFVVKNSRKTGELDLEEIYQPGFSTKGEKRGLGLSNMKNILDSYEFITLDTEIDTHDFTQILTIRRKEQL</sequence>
<keyword evidence="2" id="KW-0812">Transmembrane</keyword>
<proteinExistence type="predicted"/>
<feature type="coiled-coil region" evidence="1">
    <location>
        <begin position="212"/>
        <end position="248"/>
    </location>
</feature>
<feature type="transmembrane region" description="Helical" evidence="2">
    <location>
        <begin position="35"/>
        <end position="57"/>
    </location>
</feature>
<feature type="transmembrane region" description="Helical" evidence="2">
    <location>
        <begin position="63"/>
        <end position="80"/>
    </location>
</feature>
<dbReference type="RefSeq" id="WP_128835245.1">
    <property type="nucleotide sequence ID" value="NZ_QFAY01000004.1"/>
</dbReference>
<dbReference type="SUPFAM" id="SSF55874">
    <property type="entry name" value="ATPase domain of HSP90 chaperone/DNA topoisomerase II/histidine kinase"/>
    <property type="match status" value="1"/>
</dbReference>
<feature type="transmembrane region" description="Helical" evidence="2">
    <location>
        <begin position="190"/>
        <end position="212"/>
    </location>
</feature>
<dbReference type="GO" id="GO:0005524">
    <property type="term" value="F:ATP binding"/>
    <property type="evidence" value="ECO:0007669"/>
    <property type="project" value="UniProtKB-KW"/>
</dbReference>
<name>A0ABS5AUS9_9STRE</name>
<evidence type="ECO:0000313" key="5">
    <source>
        <dbReference type="Proteomes" id="UP001519349"/>
    </source>
</evidence>
<feature type="transmembrane region" description="Helical" evidence="2">
    <location>
        <begin position="123"/>
        <end position="144"/>
    </location>
</feature>
<dbReference type="Pfam" id="PF14501">
    <property type="entry name" value="HATPase_c_5"/>
    <property type="match status" value="1"/>
</dbReference>
<dbReference type="InterPro" id="IPR032834">
    <property type="entry name" value="NatK-like_C"/>
</dbReference>
<feature type="domain" description="Sensor histidine kinase NatK-like C-terminal" evidence="3">
    <location>
        <begin position="340"/>
        <end position="442"/>
    </location>
</feature>
<protein>
    <submittedName>
        <fullName evidence="4">ATP-binding protein</fullName>
    </submittedName>
</protein>
<keyword evidence="1" id="KW-0175">Coiled coil</keyword>
<organism evidence="4 5">
    <name type="scientific">Streptococcus panodentis</name>
    <dbReference type="NCBI Taxonomy" id="1581472"/>
    <lineage>
        <taxon>Bacteria</taxon>
        <taxon>Bacillati</taxon>
        <taxon>Bacillota</taxon>
        <taxon>Bacilli</taxon>
        <taxon>Lactobacillales</taxon>
        <taxon>Streptococcaceae</taxon>
        <taxon>Streptococcus</taxon>
    </lineage>
</organism>
<dbReference type="Proteomes" id="UP001519349">
    <property type="component" value="Unassembled WGS sequence"/>
</dbReference>